<dbReference type="EMBL" id="BGZK01001830">
    <property type="protein sequence ID" value="GBP87013.1"/>
    <property type="molecule type" value="Genomic_DNA"/>
</dbReference>
<sequence>MIRGTSHPEVETNAEIIKKKRITGKHAKQLQGASSRELFESRFNLGLFGAITPRPAAGRSPRPKIYFPYRENKAGPGFGNWKFGSAQLRPIRRKFATLPPLGRGLHGLLTNPGLV</sequence>
<keyword evidence="2" id="KW-1185">Reference proteome</keyword>
<evidence type="ECO:0000313" key="2">
    <source>
        <dbReference type="Proteomes" id="UP000299102"/>
    </source>
</evidence>
<proteinExistence type="predicted"/>
<dbReference type="Proteomes" id="UP000299102">
    <property type="component" value="Unassembled WGS sequence"/>
</dbReference>
<accession>A0A4C1ZIN1</accession>
<name>A0A4C1ZIN1_EUMVA</name>
<organism evidence="1 2">
    <name type="scientific">Eumeta variegata</name>
    <name type="common">Bagworm moth</name>
    <name type="synonym">Eumeta japonica</name>
    <dbReference type="NCBI Taxonomy" id="151549"/>
    <lineage>
        <taxon>Eukaryota</taxon>
        <taxon>Metazoa</taxon>
        <taxon>Ecdysozoa</taxon>
        <taxon>Arthropoda</taxon>
        <taxon>Hexapoda</taxon>
        <taxon>Insecta</taxon>
        <taxon>Pterygota</taxon>
        <taxon>Neoptera</taxon>
        <taxon>Endopterygota</taxon>
        <taxon>Lepidoptera</taxon>
        <taxon>Glossata</taxon>
        <taxon>Ditrysia</taxon>
        <taxon>Tineoidea</taxon>
        <taxon>Psychidae</taxon>
        <taxon>Oiketicinae</taxon>
        <taxon>Eumeta</taxon>
    </lineage>
</organism>
<reference evidence="1 2" key="1">
    <citation type="journal article" date="2019" name="Commun. Biol.">
        <title>The bagworm genome reveals a unique fibroin gene that provides high tensile strength.</title>
        <authorList>
            <person name="Kono N."/>
            <person name="Nakamura H."/>
            <person name="Ohtoshi R."/>
            <person name="Tomita M."/>
            <person name="Numata K."/>
            <person name="Arakawa K."/>
        </authorList>
    </citation>
    <scope>NUCLEOTIDE SEQUENCE [LARGE SCALE GENOMIC DNA]</scope>
</reference>
<protein>
    <submittedName>
        <fullName evidence="1">Uncharacterized protein</fullName>
    </submittedName>
</protein>
<evidence type="ECO:0000313" key="1">
    <source>
        <dbReference type="EMBL" id="GBP87013.1"/>
    </source>
</evidence>
<gene>
    <name evidence="1" type="ORF">EVAR_55297_1</name>
</gene>
<dbReference type="AlphaFoldDB" id="A0A4C1ZIN1"/>
<comment type="caution">
    <text evidence="1">The sequence shown here is derived from an EMBL/GenBank/DDBJ whole genome shotgun (WGS) entry which is preliminary data.</text>
</comment>